<proteinExistence type="predicted"/>
<gene>
    <name evidence="3" type="ORF">M0811_01738</name>
</gene>
<dbReference type="SMART" id="SM00173">
    <property type="entry name" value="RAS"/>
    <property type="match status" value="1"/>
</dbReference>
<dbReference type="Proteomes" id="UP001149090">
    <property type="component" value="Unassembled WGS sequence"/>
</dbReference>
<evidence type="ECO:0000256" key="2">
    <source>
        <dbReference type="ARBA" id="ARBA00023134"/>
    </source>
</evidence>
<dbReference type="InterPro" id="IPR050227">
    <property type="entry name" value="Rab"/>
</dbReference>
<dbReference type="PROSITE" id="PS51421">
    <property type="entry name" value="RAS"/>
    <property type="match status" value="1"/>
</dbReference>
<dbReference type="EMBL" id="JAPDFW010000092">
    <property type="protein sequence ID" value="KAJ5070757.1"/>
    <property type="molecule type" value="Genomic_DNA"/>
</dbReference>
<keyword evidence="1" id="KW-0547">Nucleotide-binding</keyword>
<evidence type="ECO:0000313" key="4">
    <source>
        <dbReference type="Proteomes" id="UP001149090"/>
    </source>
</evidence>
<dbReference type="InterPro" id="IPR005225">
    <property type="entry name" value="Small_GTP-bd"/>
</dbReference>
<keyword evidence="2" id="KW-0342">GTP-binding</keyword>
<evidence type="ECO:0000256" key="1">
    <source>
        <dbReference type="ARBA" id="ARBA00022741"/>
    </source>
</evidence>
<dbReference type="InterPro" id="IPR001806">
    <property type="entry name" value="Small_GTPase"/>
</dbReference>
<dbReference type="Pfam" id="PF00071">
    <property type="entry name" value="Ras"/>
    <property type="match status" value="1"/>
</dbReference>
<dbReference type="SMART" id="SM00174">
    <property type="entry name" value="RHO"/>
    <property type="match status" value="1"/>
</dbReference>
<dbReference type="SUPFAM" id="SSF52540">
    <property type="entry name" value="P-loop containing nucleoside triphosphate hydrolases"/>
    <property type="match status" value="1"/>
</dbReference>
<reference evidence="3" key="1">
    <citation type="submission" date="2022-10" db="EMBL/GenBank/DDBJ databases">
        <title>Novel sulphate-reducing endosymbionts in the free-living metamonad Anaeramoeba.</title>
        <authorList>
            <person name="Jerlstrom-Hultqvist J."/>
            <person name="Cepicka I."/>
            <person name="Gallot-Lavallee L."/>
            <person name="Salas-Leiva D."/>
            <person name="Curtis B.A."/>
            <person name="Zahonova K."/>
            <person name="Pipaliya S."/>
            <person name="Dacks J."/>
            <person name="Roger A.J."/>
        </authorList>
    </citation>
    <scope>NUCLEOTIDE SEQUENCE</scope>
    <source>
        <strain evidence="3">BMAN</strain>
    </source>
</reference>
<keyword evidence="4" id="KW-1185">Reference proteome</keyword>
<dbReference type="FunFam" id="3.40.50.300:FF:001447">
    <property type="entry name" value="Ras-related protein Rab-1B"/>
    <property type="match status" value="1"/>
</dbReference>
<dbReference type="PROSITE" id="PS51419">
    <property type="entry name" value="RAB"/>
    <property type="match status" value="1"/>
</dbReference>
<dbReference type="SMART" id="SM00175">
    <property type="entry name" value="RAB"/>
    <property type="match status" value="1"/>
</dbReference>
<dbReference type="Gene3D" id="3.40.50.300">
    <property type="entry name" value="P-loop containing nucleotide triphosphate hydrolases"/>
    <property type="match status" value="1"/>
</dbReference>
<dbReference type="CDD" id="cd00154">
    <property type="entry name" value="Rab"/>
    <property type="match status" value="1"/>
</dbReference>
<sequence length="188" mass="21642">MNKKKDPNFLIKILLLGDFGVGKTNFISCYILYSSHNSTIGVDFQFSSIEIDGELYKIQFFEIAGGERFRQITATYYKWMQGIIILYDATNQDSFDHLKYWFESIQKNANDDISLMIIGTKSDLVSEKAVDTEVAKNFADQLGISFFETSAKKNENIQESIQTFLKQLKKKATKITKENTKKKNIKLK</sequence>
<dbReference type="GO" id="GO:0003924">
    <property type="term" value="F:GTPase activity"/>
    <property type="evidence" value="ECO:0007669"/>
    <property type="project" value="InterPro"/>
</dbReference>
<dbReference type="PANTHER" id="PTHR47977">
    <property type="entry name" value="RAS-RELATED PROTEIN RAB"/>
    <property type="match status" value="1"/>
</dbReference>
<dbReference type="InterPro" id="IPR027417">
    <property type="entry name" value="P-loop_NTPase"/>
</dbReference>
<name>A0A9Q0LDA0_ANAIG</name>
<dbReference type="NCBIfam" id="TIGR00231">
    <property type="entry name" value="small_GTP"/>
    <property type="match status" value="1"/>
</dbReference>
<dbReference type="OrthoDB" id="9989112at2759"/>
<dbReference type="GO" id="GO:0005525">
    <property type="term" value="F:GTP binding"/>
    <property type="evidence" value="ECO:0007669"/>
    <property type="project" value="UniProtKB-KW"/>
</dbReference>
<dbReference type="PRINTS" id="PR00449">
    <property type="entry name" value="RASTRNSFRMNG"/>
</dbReference>
<dbReference type="AlphaFoldDB" id="A0A9Q0LDA0"/>
<accession>A0A9Q0LDA0</accession>
<evidence type="ECO:0000313" key="3">
    <source>
        <dbReference type="EMBL" id="KAJ5070757.1"/>
    </source>
</evidence>
<organism evidence="3 4">
    <name type="scientific">Anaeramoeba ignava</name>
    <name type="common">Anaerobic marine amoeba</name>
    <dbReference type="NCBI Taxonomy" id="1746090"/>
    <lineage>
        <taxon>Eukaryota</taxon>
        <taxon>Metamonada</taxon>
        <taxon>Anaeramoebidae</taxon>
        <taxon>Anaeramoeba</taxon>
    </lineage>
</organism>
<comment type="caution">
    <text evidence="3">The sequence shown here is derived from an EMBL/GenBank/DDBJ whole genome shotgun (WGS) entry which is preliminary data.</text>
</comment>
<protein>
    <submittedName>
        <fullName evidence="3">Small rab-related gtpase</fullName>
    </submittedName>
</protein>